<evidence type="ECO:0000256" key="1">
    <source>
        <dbReference type="SAM" id="MobiDB-lite"/>
    </source>
</evidence>
<protein>
    <submittedName>
        <fullName evidence="2">Uncharacterized protein</fullName>
    </submittedName>
</protein>
<name>S6BF99_BABBO</name>
<dbReference type="AlphaFoldDB" id="S6BF99"/>
<evidence type="ECO:0000313" key="2">
    <source>
        <dbReference type="EMBL" id="BAN64764.1"/>
    </source>
</evidence>
<feature type="region of interest" description="Disordered" evidence="1">
    <location>
        <begin position="24"/>
        <end position="47"/>
    </location>
</feature>
<reference evidence="2" key="1">
    <citation type="journal article" date="2014" name="BMC Genomics">
        <title>The Babesia bovis gene and promoter model: an update from full-length EST analysis.</title>
        <authorList>
            <person name="Yamagishi J."/>
            <person name="Wakaguri H."/>
            <person name="Yokoyama N."/>
            <person name="Yamashita R."/>
            <person name="Suzuki Y."/>
            <person name="Xuan X."/>
            <person name="Igarashi I."/>
        </authorList>
    </citation>
    <scope>NUCLEOTIDE SEQUENCE</scope>
    <source>
        <strain evidence="2">Texas</strain>
    </source>
</reference>
<organism evidence="2">
    <name type="scientific">Babesia bovis</name>
    <dbReference type="NCBI Taxonomy" id="5865"/>
    <lineage>
        <taxon>Eukaryota</taxon>
        <taxon>Sar</taxon>
        <taxon>Alveolata</taxon>
        <taxon>Apicomplexa</taxon>
        <taxon>Aconoidasida</taxon>
        <taxon>Piroplasmida</taxon>
        <taxon>Babesiidae</taxon>
        <taxon>Babesia</taxon>
    </lineage>
</organism>
<accession>S6BF99</accession>
<proteinExistence type="evidence at transcript level"/>
<feature type="compositionally biased region" description="Low complexity" evidence="1">
    <location>
        <begin position="24"/>
        <end position="34"/>
    </location>
</feature>
<dbReference type="EMBL" id="AK440970">
    <property type="protein sequence ID" value="BAN64764.1"/>
    <property type="molecule type" value="mRNA"/>
</dbReference>
<dbReference type="VEuPathDB" id="PiroplasmaDB:BBOV_IV009525"/>
<sequence>MKTPTKNNRNTYDSLAVSQYMESNSAARLSRSSNPFSKSQYTDEDNRFYTSSHKEIITTPSKRSYHREEGSVYSASSYKRSKINSLTPYGLQNKALHSGHDVNMWMEKSELLTKMTENQYKANKALQNISALLREVDRSTAQLKHMGLLR</sequence>